<evidence type="ECO:0000313" key="2">
    <source>
        <dbReference type="Proteomes" id="UP000886998"/>
    </source>
</evidence>
<dbReference type="AlphaFoldDB" id="A0A8X7CAI5"/>
<name>A0A8X7CAI5_9ARAC</name>
<accession>A0A8X7CAI5</accession>
<sequence length="136" mass="16205">MKIIDPTVLFMFQNREGKNPSECELLQMLSPWTSFLVKKCYIRTLFVVSHINPFKSIWTRVRKNSTFQALVKMYYSCIEKSDPFTAEEASTLRFFKRNKTMNIENFNTWYPLAHHMTTPNMFQFFNHDPAIVFGRT</sequence>
<keyword evidence="2" id="KW-1185">Reference proteome</keyword>
<dbReference type="OrthoDB" id="6437711at2759"/>
<organism evidence="1 2">
    <name type="scientific">Trichonephila inaurata madagascariensis</name>
    <dbReference type="NCBI Taxonomy" id="2747483"/>
    <lineage>
        <taxon>Eukaryota</taxon>
        <taxon>Metazoa</taxon>
        <taxon>Ecdysozoa</taxon>
        <taxon>Arthropoda</taxon>
        <taxon>Chelicerata</taxon>
        <taxon>Arachnida</taxon>
        <taxon>Araneae</taxon>
        <taxon>Araneomorphae</taxon>
        <taxon>Entelegynae</taxon>
        <taxon>Araneoidea</taxon>
        <taxon>Nephilidae</taxon>
        <taxon>Trichonephila</taxon>
        <taxon>Trichonephila inaurata</taxon>
    </lineage>
</organism>
<reference evidence="1" key="1">
    <citation type="submission" date="2020-08" db="EMBL/GenBank/DDBJ databases">
        <title>Multicomponent nature underlies the extraordinary mechanical properties of spider dragline silk.</title>
        <authorList>
            <person name="Kono N."/>
            <person name="Nakamura H."/>
            <person name="Mori M."/>
            <person name="Yoshida Y."/>
            <person name="Ohtoshi R."/>
            <person name="Malay A.D."/>
            <person name="Moran D.A.P."/>
            <person name="Tomita M."/>
            <person name="Numata K."/>
            <person name="Arakawa K."/>
        </authorList>
    </citation>
    <scope>NUCLEOTIDE SEQUENCE</scope>
</reference>
<evidence type="ECO:0000313" key="1">
    <source>
        <dbReference type="EMBL" id="GFY64069.1"/>
    </source>
</evidence>
<dbReference type="Proteomes" id="UP000886998">
    <property type="component" value="Unassembled WGS sequence"/>
</dbReference>
<gene>
    <name evidence="1" type="primary">AVEN_220647_1</name>
    <name evidence="1" type="ORF">TNIN_184021</name>
</gene>
<comment type="caution">
    <text evidence="1">The sequence shown here is derived from an EMBL/GenBank/DDBJ whole genome shotgun (WGS) entry which is preliminary data.</text>
</comment>
<dbReference type="EMBL" id="BMAV01015058">
    <property type="protein sequence ID" value="GFY64069.1"/>
    <property type="molecule type" value="Genomic_DNA"/>
</dbReference>
<protein>
    <submittedName>
        <fullName evidence="1">Uncharacterized protein</fullName>
    </submittedName>
</protein>
<proteinExistence type="predicted"/>